<dbReference type="CDD" id="cd16987">
    <property type="entry name" value="ANTH_N_AP180_plant"/>
    <property type="match status" value="1"/>
</dbReference>
<comment type="subcellular location">
    <subcellularLocation>
        <location evidence="1">Cytoplasmic vesicle</location>
        <location evidence="1">Clathrin-coated vesicle</location>
    </subcellularLocation>
    <subcellularLocation>
        <location evidence="2">Golgi apparatus</location>
    </subcellularLocation>
    <subcellularLocation>
        <location evidence="3">Membrane</location>
        <location evidence="3">Clathrin-coated pit</location>
    </subcellularLocation>
</comment>
<dbReference type="InterPro" id="IPR013809">
    <property type="entry name" value="ENTH"/>
</dbReference>
<dbReference type="GO" id="GO:0072583">
    <property type="term" value="P:clathrin-dependent endocytosis"/>
    <property type="evidence" value="ECO:0007669"/>
    <property type="project" value="InterPro"/>
</dbReference>
<keyword evidence="5" id="KW-0333">Golgi apparatus</keyword>
<proteinExistence type="predicted"/>
<evidence type="ECO:0000256" key="7">
    <source>
        <dbReference type="ARBA" id="ARBA00023176"/>
    </source>
</evidence>
<evidence type="ECO:0000256" key="2">
    <source>
        <dbReference type="ARBA" id="ARBA00004555"/>
    </source>
</evidence>
<dbReference type="SMART" id="SM00273">
    <property type="entry name" value="ENTH"/>
    <property type="match status" value="1"/>
</dbReference>
<dbReference type="PANTHER" id="PTHR22951">
    <property type="entry name" value="CLATHRIN ASSEMBLY PROTEIN"/>
    <property type="match status" value="1"/>
</dbReference>
<evidence type="ECO:0000256" key="6">
    <source>
        <dbReference type="ARBA" id="ARBA00023136"/>
    </source>
</evidence>
<dbReference type="GO" id="GO:0005794">
    <property type="term" value="C:Golgi apparatus"/>
    <property type="evidence" value="ECO:0007669"/>
    <property type="project" value="UniProtKB-SubCell"/>
</dbReference>
<evidence type="ECO:0000313" key="11">
    <source>
        <dbReference type="Proteomes" id="UP001293593"/>
    </source>
</evidence>
<evidence type="ECO:0000256" key="3">
    <source>
        <dbReference type="ARBA" id="ARBA00004600"/>
    </source>
</evidence>
<dbReference type="GO" id="GO:0005545">
    <property type="term" value="F:1-phosphatidylinositol binding"/>
    <property type="evidence" value="ECO:0007669"/>
    <property type="project" value="TreeGrafter"/>
</dbReference>
<name>A0AAE1M8L1_9FABA</name>
<evidence type="ECO:0000256" key="4">
    <source>
        <dbReference type="ARBA" id="ARBA00022583"/>
    </source>
</evidence>
<keyword evidence="11" id="KW-1185">Reference proteome</keyword>
<keyword evidence="7" id="KW-0168">Coated pit</keyword>
<dbReference type="InterPro" id="IPR008942">
    <property type="entry name" value="ENTH_VHS"/>
</dbReference>
<dbReference type="AlphaFoldDB" id="A0AAE1M8L1"/>
<evidence type="ECO:0000313" key="10">
    <source>
        <dbReference type="EMBL" id="KAK4256660.1"/>
    </source>
</evidence>
<dbReference type="GO" id="GO:0048268">
    <property type="term" value="P:clathrin coat assembly"/>
    <property type="evidence" value="ECO:0007669"/>
    <property type="project" value="InterPro"/>
</dbReference>
<sequence>MAKLRDLIGVMKDKASQGKAALLSKRATLSLLRATSHDSFTPPTPKQLSTLLSFGDGSRTAAAAAIEILMDRLQKTQNSAVALKCLIAVHHIIKHGAFILQDQLSVYPASGGRNYLKLSNFRDNNSPISWELSSWVRWYAQYIEQLLCSSRTLGFFLGSKSSSDAESQEERVSGLMNADLLRETDALVTLIDEVGRKPDCGSTKGNRLVEEIENLVGEDLDSIMKEVCVRLKEFRERLGCLSFGEAVELVYELKRMEESREMKTMVVEQSFWDAVREVKEKANQEVVKEEVKAYKTVRRHRASESDRFERSVLNSADYLRFPSGRLLL</sequence>
<dbReference type="GO" id="GO:0005546">
    <property type="term" value="F:phosphatidylinositol-4,5-bisphosphate binding"/>
    <property type="evidence" value="ECO:0007669"/>
    <property type="project" value="TreeGrafter"/>
</dbReference>
<keyword evidence="4" id="KW-0254">Endocytosis</keyword>
<dbReference type="PANTHER" id="PTHR22951:SF76">
    <property type="entry name" value="OS09G0468150 PROTEIN"/>
    <property type="match status" value="1"/>
</dbReference>
<dbReference type="InterPro" id="IPR045192">
    <property type="entry name" value="AP180-like"/>
</dbReference>
<comment type="caution">
    <text evidence="10">The sequence shown here is derived from an EMBL/GenBank/DDBJ whole genome shotgun (WGS) entry which is preliminary data.</text>
</comment>
<dbReference type="SUPFAM" id="SSF48464">
    <property type="entry name" value="ENTH/VHS domain"/>
    <property type="match status" value="1"/>
</dbReference>
<feature type="domain" description="ENTH" evidence="9">
    <location>
        <begin position="19"/>
        <end position="157"/>
    </location>
</feature>
<gene>
    <name evidence="10" type="ORF">QN277_006355</name>
</gene>
<evidence type="ECO:0000256" key="8">
    <source>
        <dbReference type="ARBA" id="ARBA00023329"/>
    </source>
</evidence>
<keyword evidence="8" id="KW-0968">Cytoplasmic vesicle</keyword>
<dbReference type="GO" id="GO:0005905">
    <property type="term" value="C:clathrin-coated pit"/>
    <property type="evidence" value="ECO:0007669"/>
    <property type="project" value="UniProtKB-SubCell"/>
</dbReference>
<dbReference type="FunFam" id="1.25.40.90:FF:000035">
    <property type="entry name" value="Putative clathrin assembly protein At4g40080"/>
    <property type="match status" value="1"/>
</dbReference>
<dbReference type="Pfam" id="PF07651">
    <property type="entry name" value="ANTH"/>
    <property type="match status" value="1"/>
</dbReference>
<accession>A0AAE1M8L1</accession>
<dbReference type="EMBL" id="JAWXYG010000012">
    <property type="protein sequence ID" value="KAK4256660.1"/>
    <property type="molecule type" value="Genomic_DNA"/>
</dbReference>
<dbReference type="PROSITE" id="PS50942">
    <property type="entry name" value="ENTH"/>
    <property type="match status" value="1"/>
</dbReference>
<dbReference type="GO" id="GO:0006900">
    <property type="term" value="P:vesicle budding from membrane"/>
    <property type="evidence" value="ECO:0007669"/>
    <property type="project" value="TreeGrafter"/>
</dbReference>
<evidence type="ECO:0000256" key="1">
    <source>
        <dbReference type="ARBA" id="ARBA00004132"/>
    </source>
</evidence>
<dbReference type="GO" id="GO:0000149">
    <property type="term" value="F:SNARE binding"/>
    <property type="evidence" value="ECO:0007669"/>
    <property type="project" value="TreeGrafter"/>
</dbReference>
<dbReference type="Proteomes" id="UP001293593">
    <property type="component" value="Unassembled WGS sequence"/>
</dbReference>
<dbReference type="Gene3D" id="1.25.40.90">
    <property type="match status" value="1"/>
</dbReference>
<reference evidence="10" key="1">
    <citation type="submission" date="2023-10" db="EMBL/GenBank/DDBJ databases">
        <title>Chromosome-level genome of the transformable northern wattle, Acacia crassicarpa.</title>
        <authorList>
            <person name="Massaro I."/>
            <person name="Sinha N.R."/>
            <person name="Poethig S."/>
            <person name="Leichty A.R."/>
        </authorList>
    </citation>
    <scope>NUCLEOTIDE SEQUENCE</scope>
    <source>
        <strain evidence="10">Acra3RX</strain>
        <tissue evidence="10">Leaf</tissue>
    </source>
</reference>
<protein>
    <recommendedName>
        <fullName evidence="9">ENTH domain-containing protein</fullName>
    </recommendedName>
</protein>
<organism evidence="10 11">
    <name type="scientific">Acacia crassicarpa</name>
    <name type="common">northern wattle</name>
    <dbReference type="NCBI Taxonomy" id="499986"/>
    <lineage>
        <taxon>Eukaryota</taxon>
        <taxon>Viridiplantae</taxon>
        <taxon>Streptophyta</taxon>
        <taxon>Embryophyta</taxon>
        <taxon>Tracheophyta</taxon>
        <taxon>Spermatophyta</taxon>
        <taxon>Magnoliopsida</taxon>
        <taxon>eudicotyledons</taxon>
        <taxon>Gunneridae</taxon>
        <taxon>Pentapetalae</taxon>
        <taxon>rosids</taxon>
        <taxon>fabids</taxon>
        <taxon>Fabales</taxon>
        <taxon>Fabaceae</taxon>
        <taxon>Caesalpinioideae</taxon>
        <taxon>mimosoid clade</taxon>
        <taxon>Acacieae</taxon>
        <taxon>Acacia</taxon>
    </lineage>
</organism>
<dbReference type="GO" id="GO:0030136">
    <property type="term" value="C:clathrin-coated vesicle"/>
    <property type="evidence" value="ECO:0007669"/>
    <property type="project" value="UniProtKB-SubCell"/>
</dbReference>
<keyword evidence="6" id="KW-0472">Membrane</keyword>
<dbReference type="InterPro" id="IPR048050">
    <property type="entry name" value="ANTH_N_plant"/>
</dbReference>
<evidence type="ECO:0000259" key="9">
    <source>
        <dbReference type="PROSITE" id="PS50942"/>
    </source>
</evidence>
<evidence type="ECO:0000256" key="5">
    <source>
        <dbReference type="ARBA" id="ARBA00023034"/>
    </source>
</evidence>
<dbReference type="GO" id="GO:0032050">
    <property type="term" value="F:clathrin heavy chain binding"/>
    <property type="evidence" value="ECO:0007669"/>
    <property type="project" value="TreeGrafter"/>
</dbReference>
<dbReference type="InterPro" id="IPR011417">
    <property type="entry name" value="ANTH_dom"/>
</dbReference>